<dbReference type="SUPFAM" id="SSF46785">
    <property type="entry name" value="Winged helix' DNA-binding domain"/>
    <property type="match status" value="1"/>
</dbReference>
<evidence type="ECO:0000313" key="6">
    <source>
        <dbReference type="Proteomes" id="UP000287224"/>
    </source>
</evidence>
<accession>A0A401ZQB2</accession>
<dbReference type="Gene3D" id="1.10.10.10">
    <property type="entry name" value="Winged helix-like DNA-binding domain superfamily/Winged helix DNA-binding domain"/>
    <property type="match status" value="1"/>
</dbReference>
<dbReference type="Pfam" id="PF13280">
    <property type="entry name" value="WYL"/>
    <property type="match status" value="1"/>
</dbReference>
<dbReference type="PANTHER" id="PTHR34580">
    <property type="match status" value="1"/>
</dbReference>
<evidence type="ECO:0000256" key="2">
    <source>
        <dbReference type="ARBA" id="ARBA00023125"/>
    </source>
</evidence>
<dbReference type="EMBL" id="BIFQ01000002">
    <property type="protein sequence ID" value="GCE09059.1"/>
    <property type="molecule type" value="Genomic_DNA"/>
</dbReference>
<dbReference type="PROSITE" id="PS52050">
    <property type="entry name" value="WYL"/>
    <property type="match status" value="1"/>
</dbReference>
<evidence type="ECO:0000259" key="4">
    <source>
        <dbReference type="PROSITE" id="PS51000"/>
    </source>
</evidence>
<dbReference type="OrthoDB" id="9815009at2"/>
<evidence type="ECO:0000313" key="5">
    <source>
        <dbReference type="EMBL" id="GCE09059.1"/>
    </source>
</evidence>
<keyword evidence="2" id="KW-0238">DNA-binding</keyword>
<reference evidence="6" key="1">
    <citation type="submission" date="2018-12" db="EMBL/GenBank/DDBJ databases">
        <title>Tengunoibacter tsumagoiensis gen. nov., sp. nov., Dictyobacter kobayashii sp. nov., D. alpinus sp. nov., and D. joshuensis sp. nov. and description of Dictyobacteraceae fam. nov. within the order Ktedonobacterales isolated from Tengu-no-mugimeshi.</title>
        <authorList>
            <person name="Wang C.M."/>
            <person name="Zheng Y."/>
            <person name="Sakai Y."/>
            <person name="Toyoda A."/>
            <person name="Minakuchi Y."/>
            <person name="Abe K."/>
            <person name="Yokota A."/>
            <person name="Yabe S."/>
        </authorList>
    </citation>
    <scope>NUCLEOTIDE SEQUENCE [LARGE SCALE GENOMIC DNA]</scope>
    <source>
        <strain evidence="6">S-27</strain>
    </source>
</reference>
<dbReference type="InterPro" id="IPR026881">
    <property type="entry name" value="WYL_dom"/>
</dbReference>
<sequence length="322" mass="36555">MRADRLLSIMLLLQVHRRLTARELAQRLEVSERTIHRDMEALSCAGIPVLAERGTGGGWSLMEEYRTNLTGLNEHEIQTLFLARPSHVLSDLGLHQASEGALIKLLAALPAVRRRDAEYVSQRIHIDTASWHSREEAVPALPTLQQAIWQEHKICFTYLRGETLVERVADPLGLVAKGSTWYLVAVVDGQSRSYRVSRVQSVRIMEEASLRPPDFDLASFWTQSSRNFTSTLRWYQATIRVAPEAVARIYGSSRLFRVEQTEVVDQDGWQIFHLGFDTPDEACAYIISFGDQAEVLEPAELHAEIIQRARSVLEYYTKKSPV</sequence>
<comment type="caution">
    <text evidence="5">The sequence shown here is derived from an EMBL/GenBank/DDBJ whole genome shotgun (WGS) entry which is preliminary data.</text>
</comment>
<dbReference type="PROSITE" id="PS00894">
    <property type="entry name" value="HTH_DEOR_1"/>
    <property type="match status" value="1"/>
</dbReference>
<keyword evidence="6" id="KW-1185">Reference proteome</keyword>
<keyword evidence="3" id="KW-0804">Transcription</keyword>
<protein>
    <submittedName>
        <fullName evidence="5">Transcriptional regulator</fullName>
    </submittedName>
</protein>
<dbReference type="GO" id="GO:0003700">
    <property type="term" value="F:DNA-binding transcription factor activity"/>
    <property type="evidence" value="ECO:0007669"/>
    <property type="project" value="InterPro"/>
</dbReference>
<evidence type="ECO:0000256" key="3">
    <source>
        <dbReference type="ARBA" id="ARBA00023163"/>
    </source>
</evidence>
<dbReference type="InterPro" id="IPR013196">
    <property type="entry name" value="HTH_11"/>
</dbReference>
<gene>
    <name evidence="5" type="ORF">KDAU_63880</name>
</gene>
<dbReference type="RefSeq" id="WP_126601505.1">
    <property type="nucleotide sequence ID" value="NZ_BIFQ01000002.1"/>
</dbReference>
<name>A0A401ZQB2_9CHLR</name>
<dbReference type="InterPro" id="IPR036390">
    <property type="entry name" value="WH_DNA-bd_sf"/>
</dbReference>
<organism evidence="5 6">
    <name type="scientific">Dictyobacter aurantiacus</name>
    <dbReference type="NCBI Taxonomy" id="1936993"/>
    <lineage>
        <taxon>Bacteria</taxon>
        <taxon>Bacillati</taxon>
        <taxon>Chloroflexota</taxon>
        <taxon>Ktedonobacteria</taxon>
        <taxon>Ktedonobacterales</taxon>
        <taxon>Dictyobacteraceae</taxon>
        <taxon>Dictyobacter</taxon>
    </lineage>
</organism>
<dbReference type="Proteomes" id="UP000287224">
    <property type="component" value="Unassembled WGS sequence"/>
</dbReference>
<dbReference type="Pfam" id="PF25583">
    <property type="entry name" value="WCX"/>
    <property type="match status" value="1"/>
</dbReference>
<dbReference type="PANTHER" id="PTHR34580:SF1">
    <property type="entry name" value="PROTEIN PAFC"/>
    <property type="match status" value="1"/>
</dbReference>
<dbReference type="InterPro" id="IPR028349">
    <property type="entry name" value="PafC-like"/>
</dbReference>
<dbReference type="InterPro" id="IPR001034">
    <property type="entry name" value="DeoR_HTH"/>
</dbReference>
<dbReference type="AlphaFoldDB" id="A0A401ZQB2"/>
<dbReference type="PIRSF" id="PIRSF016838">
    <property type="entry name" value="PafC"/>
    <property type="match status" value="1"/>
</dbReference>
<proteinExistence type="predicted"/>
<dbReference type="Pfam" id="PF08279">
    <property type="entry name" value="HTH_11"/>
    <property type="match status" value="1"/>
</dbReference>
<feature type="domain" description="HTH deoR-type" evidence="4">
    <location>
        <begin position="2"/>
        <end position="60"/>
    </location>
</feature>
<dbReference type="GO" id="GO:0003677">
    <property type="term" value="F:DNA binding"/>
    <property type="evidence" value="ECO:0007669"/>
    <property type="project" value="UniProtKB-KW"/>
</dbReference>
<dbReference type="InterPro" id="IPR036388">
    <property type="entry name" value="WH-like_DNA-bd_sf"/>
</dbReference>
<dbReference type="InterPro" id="IPR018356">
    <property type="entry name" value="Tscrpt_reg_HTH_DeoR_CS"/>
</dbReference>
<dbReference type="InterPro" id="IPR057727">
    <property type="entry name" value="WCX_dom"/>
</dbReference>
<dbReference type="PROSITE" id="PS51000">
    <property type="entry name" value="HTH_DEOR_2"/>
    <property type="match status" value="1"/>
</dbReference>
<keyword evidence="1" id="KW-0805">Transcription regulation</keyword>
<evidence type="ECO:0000256" key="1">
    <source>
        <dbReference type="ARBA" id="ARBA00023015"/>
    </source>
</evidence>
<dbReference type="InterPro" id="IPR051534">
    <property type="entry name" value="CBASS_pafABC_assoc_protein"/>
</dbReference>